<reference evidence="1 2" key="1">
    <citation type="submission" date="2019-08" db="EMBL/GenBank/DDBJ databases">
        <title>Archangium and Cystobacter genomes.</title>
        <authorList>
            <person name="Chen I.-C.K."/>
            <person name="Wielgoss S."/>
        </authorList>
    </citation>
    <scope>NUCLEOTIDE SEQUENCE [LARGE SCALE GENOMIC DNA]</scope>
    <source>
        <strain evidence="1 2">Cbm 6</strain>
    </source>
</reference>
<accession>A0ABY9X2X9</accession>
<protein>
    <recommendedName>
        <fullName evidence="3">DUF4340 domain-containing protein</fullName>
    </recommendedName>
</protein>
<evidence type="ECO:0008006" key="3">
    <source>
        <dbReference type="Google" id="ProtNLM"/>
    </source>
</evidence>
<evidence type="ECO:0000313" key="2">
    <source>
        <dbReference type="Proteomes" id="UP001611383"/>
    </source>
</evidence>
<gene>
    <name evidence="1" type="ORF">F0U60_40740</name>
</gene>
<dbReference type="Proteomes" id="UP001611383">
    <property type="component" value="Chromosome"/>
</dbReference>
<sequence length="315" mass="34551">MRARGVVLQGALAAAGLIAAFFVWQREPAGIPGEVVVLDAPKQTLERVRYEDASGWVELFREASEDGALWLRLGTKALPRELRANETAEKLFIRFAPLRATRSLGVLDAETLAEVGLKDSPRKLAVKLTSGEHVFSLAASSIGWGSPYLRRETDGQVFLLSPSLLPDLENAANRLVDRTLHAFGSGEYDVLTVTSGDSSRTFLVRARAQRSAELVPRDAPDSVDEAARKWHERVWLLAPAQADFLGRGEAPPGGEPREVFRVEYRRGDERLGWLSVARGASGEFYARTEHTAGWAKLPPWADSIVQDAEKVAAGR</sequence>
<dbReference type="EMBL" id="CP043494">
    <property type="protein sequence ID" value="WNG49748.1"/>
    <property type="molecule type" value="Genomic_DNA"/>
</dbReference>
<proteinExistence type="predicted"/>
<dbReference type="RefSeq" id="WP_395808022.1">
    <property type="nucleotide sequence ID" value="NZ_CP043494.1"/>
</dbReference>
<keyword evidence="2" id="KW-1185">Reference proteome</keyword>
<name>A0ABY9X2X9_9BACT</name>
<organism evidence="1 2">
    <name type="scientific">Archangium minus</name>
    <dbReference type="NCBI Taxonomy" id="83450"/>
    <lineage>
        <taxon>Bacteria</taxon>
        <taxon>Pseudomonadati</taxon>
        <taxon>Myxococcota</taxon>
        <taxon>Myxococcia</taxon>
        <taxon>Myxococcales</taxon>
        <taxon>Cystobacterineae</taxon>
        <taxon>Archangiaceae</taxon>
        <taxon>Archangium</taxon>
    </lineage>
</organism>
<evidence type="ECO:0000313" key="1">
    <source>
        <dbReference type="EMBL" id="WNG49748.1"/>
    </source>
</evidence>